<dbReference type="PANTHER" id="PTHR31511">
    <property type="entry name" value="PROTEIN CBG23764"/>
    <property type="match status" value="1"/>
</dbReference>
<dbReference type="SUPFAM" id="SSF53098">
    <property type="entry name" value="Ribonuclease H-like"/>
    <property type="match status" value="1"/>
</dbReference>
<dbReference type="PROSITE" id="PS00135">
    <property type="entry name" value="TRYPSIN_SER"/>
    <property type="match status" value="1"/>
</dbReference>
<keyword evidence="5" id="KW-1015">Disulfide bond</keyword>
<dbReference type="SUPFAM" id="SSF54060">
    <property type="entry name" value="His-Me finger endonucleases"/>
    <property type="match status" value="1"/>
</dbReference>
<dbReference type="Proteomes" id="UP001153636">
    <property type="component" value="Chromosome 2"/>
</dbReference>
<keyword evidence="4" id="KW-0720">Serine protease</keyword>
<evidence type="ECO:0000259" key="6">
    <source>
        <dbReference type="SMART" id="SM00020"/>
    </source>
</evidence>
<dbReference type="OrthoDB" id="6602337at2759"/>
<protein>
    <recommendedName>
        <fullName evidence="6">Peptidase S1 domain-containing protein</fullName>
    </recommendedName>
</protein>
<sequence>MLNDIALMKLDSPMKVSEKNNFVKLPARSHYYGLKNEGLSLEKDDISQFCPEATIVGWGTTSKNNYYIVPTKLMCVELPIIPIPVCRFILRMAPAKVTLENVCAGGYKNKDSCVGDSGGPLLCDNYQLGITSWGPDCAVGLPSVYTRFRSLRRVNNMQCKKCNKLFSNAYTLKRHQLKNCVDRKPACPIPKKRLRPIGIEVLEGGVTKLTHAFKNRIASYRFSSSDENKISYNDFFNGVKPKVINKISEYLQQHISLKINMEIFGIYVKPDKEMSDIKSMNSPNKIVTTASNLEELYGEFKSELMMQASEFQEKDSNWSLQEIMFLDVNINRFNSIAASSYIKLPVTIMKRNAVLNIENKDSACFAWSINAAIFPAEGNPKYPSSYPHYDKMLDFRGIDFPVKLKDIKKFEFMNNISVNVFGLESFFRDGKNNYEVVGPLHFTSNRQPTHVNLLLVSDSDGNNHYNLITDLPRLVRSQKTKYKGKIYICDGCLQSYVNMEKLKAHEEHDCTHIYTQLPTNEMKKNKCGQITPENILKFINFEKQLQVPFVIYADFESLLKPIDNCEPINGKSFSVKVCEHEPYSFAFYLKCSYDDSLSKLEIYKGPNAGKVFMQKLDETVHNLYNNHLKHVKVMQKLTPKEQEAYDNATNCYICEKPFDVFNKKVRDHCHLLGKYRNAAHNSCNLNYKVPNCIPVFFHNLSNYDCHLFIKELSTKGESVSAIAQTKEKYISFSKSILVEKSDDPKVRDSFIKLRFVDSFRFLARSLDKLSETLDSLDEVRKYFPNETQFNLMRRIRGGVAQCSKRQAMANNKFLPNYNPSKPESYIMYLDATNLYGAAMSESLPFGGFKWIPVENFDCNSVKDDASKGYVLEVDLEYPTNLHDAHNDLPFCPESIIPLNGKHPKLIPNLRHKEKYIIHYRNLKQCLKYGLKLTKIHRILEYSQSPWLKKYIESNTTLRNQAKNDFEKDLFKLLVNAIFGKTMENVEKRKSIHLSTHWKIQRVHLGNVKVYYDKPMYIGFSVLDISKTIIYEFLYGYIKPKYGNAAKLCYTDTDSLILEVFTSNFYDDMKQNITHFDTSNFSKNNEYGMPITNSIVGKMKDEFAGTIVDAFYGTGAKAYCVKLGKPFKKETEIKKAKGVSKNIIKNQLHVNDYIRIIQNGNTIFRKMYIFVSSLHTIYTELRNKVALSAKDDKRYVIPHDVNTLAWGHLLTNPKAMTGTLDDLIQAMEEVSDLDNYVNDFDLELFSQ</sequence>
<evidence type="ECO:0000256" key="2">
    <source>
        <dbReference type="ARBA" id="ARBA00022670"/>
    </source>
</evidence>
<reference evidence="7" key="1">
    <citation type="submission" date="2022-01" db="EMBL/GenBank/DDBJ databases">
        <authorList>
            <person name="King R."/>
        </authorList>
    </citation>
    <scope>NUCLEOTIDE SEQUENCE</scope>
</reference>
<evidence type="ECO:0000313" key="8">
    <source>
        <dbReference type="Proteomes" id="UP001153636"/>
    </source>
</evidence>
<organism evidence="7 8">
    <name type="scientific">Psylliodes chrysocephalus</name>
    <dbReference type="NCBI Taxonomy" id="3402493"/>
    <lineage>
        <taxon>Eukaryota</taxon>
        <taxon>Metazoa</taxon>
        <taxon>Ecdysozoa</taxon>
        <taxon>Arthropoda</taxon>
        <taxon>Hexapoda</taxon>
        <taxon>Insecta</taxon>
        <taxon>Pterygota</taxon>
        <taxon>Neoptera</taxon>
        <taxon>Endopterygota</taxon>
        <taxon>Coleoptera</taxon>
        <taxon>Polyphaga</taxon>
        <taxon>Cucujiformia</taxon>
        <taxon>Chrysomeloidea</taxon>
        <taxon>Chrysomelidae</taxon>
        <taxon>Galerucinae</taxon>
        <taxon>Alticini</taxon>
        <taxon>Psylliodes</taxon>
    </lineage>
</organism>
<evidence type="ECO:0000256" key="1">
    <source>
        <dbReference type="ARBA" id="ARBA00004239"/>
    </source>
</evidence>
<dbReference type="FunFam" id="2.40.10.10:FF:000036">
    <property type="entry name" value="Trypsin beta"/>
    <property type="match status" value="1"/>
</dbReference>
<comment type="subcellular location">
    <subcellularLocation>
        <location evidence="1">Secreted</location>
        <location evidence="1">Extracellular space</location>
    </subcellularLocation>
</comment>
<evidence type="ECO:0000313" key="7">
    <source>
        <dbReference type="EMBL" id="CAH1107138.1"/>
    </source>
</evidence>
<dbReference type="GO" id="GO:0004252">
    <property type="term" value="F:serine-type endopeptidase activity"/>
    <property type="evidence" value="ECO:0007669"/>
    <property type="project" value="InterPro"/>
</dbReference>
<dbReference type="SUPFAM" id="SSF50494">
    <property type="entry name" value="Trypsin-like serine proteases"/>
    <property type="match status" value="1"/>
</dbReference>
<dbReference type="GO" id="GO:0006508">
    <property type="term" value="P:proteolysis"/>
    <property type="evidence" value="ECO:0007669"/>
    <property type="project" value="UniProtKB-KW"/>
</dbReference>
<dbReference type="GO" id="GO:0042575">
    <property type="term" value="C:DNA polymerase complex"/>
    <property type="evidence" value="ECO:0007669"/>
    <property type="project" value="UniProtKB-ARBA"/>
</dbReference>
<dbReference type="GO" id="GO:0005576">
    <property type="term" value="C:extracellular region"/>
    <property type="evidence" value="ECO:0007669"/>
    <property type="project" value="UniProtKB-SubCell"/>
</dbReference>
<dbReference type="InterPro" id="IPR009003">
    <property type="entry name" value="Peptidase_S1_PA"/>
</dbReference>
<keyword evidence="8" id="KW-1185">Reference proteome</keyword>
<dbReference type="SMART" id="SM00020">
    <property type="entry name" value="Tryp_SPc"/>
    <property type="match status" value="1"/>
</dbReference>
<dbReference type="InterPro" id="IPR033116">
    <property type="entry name" value="TRYPSIN_SER"/>
</dbReference>
<dbReference type="Pfam" id="PF00089">
    <property type="entry name" value="Trypsin"/>
    <property type="match status" value="1"/>
</dbReference>
<dbReference type="EMBL" id="OV651814">
    <property type="protein sequence ID" value="CAH1107138.1"/>
    <property type="molecule type" value="Genomic_DNA"/>
</dbReference>
<gene>
    <name evidence="7" type="ORF">PSYICH_LOCUS6356</name>
</gene>
<proteinExistence type="predicted"/>
<dbReference type="InterPro" id="IPR043502">
    <property type="entry name" value="DNA/RNA_pol_sf"/>
</dbReference>
<keyword evidence="3" id="KW-0378">Hydrolase</keyword>
<name>A0A9P0CV75_9CUCU</name>
<feature type="domain" description="Peptidase S1" evidence="6">
    <location>
        <begin position="2"/>
        <end position="155"/>
    </location>
</feature>
<dbReference type="PANTHER" id="PTHR31511:SF12">
    <property type="entry name" value="RHO TERMINATION FACTOR N-TERMINAL DOMAIN-CONTAINING PROTEIN"/>
    <property type="match status" value="1"/>
</dbReference>
<evidence type="ECO:0000256" key="3">
    <source>
        <dbReference type="ARBA" id="ARBA00022801"/>
    </source>
</evidence>
<dbReference type="GO" id="GO:0071897">
    <property type="term" value="P:DNA biosynthetic process"/>
    <property type="evidence" value="ECO:0007669"/>
    <property type="project" value="UniProtKB-ARBA"/>
</dbReference>
<dbReference type="InterPro" id="IPR043504">
    <property type="entry name" value="Peptidase_S1_PA_chymotrypsin"/>
</dbReference>
<dbReference type="AlphaFoldDB" id="A0A9P0CV75"/>
<dbReference type="Gene3D" id="2.40.10.10">
    <property type="entry name" value="Trypsin-like serine proteases"/>
    <property type="match status" value="1"/>
</dbReference>
<dbReference type="InterPro" id="IPR001254">
    <property type="entry name" value="Trypsin_dom"/>
</dbReference>
<dbReference type="InterPro" id="IPR012337">
    <property type="entry name" value="RNaseH-like_sf"/>
</dbReference>
<dbReference type="SUPFAM" id="SSF56672">
    <property type="entry name" value="DNA/RNA polymerases"/>
    <property type="match status" value="1"/>
</dbReference>
<accession>A0A9P0CV75</accession>
<evidence type="ECO:0000256" key="5">
    <source>
        <dbReference type="ARBA" id="ARBA00023157"/>
    </source>
</evidence>
<dbReference type="InterPro" id="IPR044925">
    <property type="entry name" value="His-Me_finger_sf"/>
</dbReference>
<evidence type="ECO:0000256" key="4">
    <source>
        <dbReference type="ARBA" id="ARBA00022825"/>
    </source>
</evidence>
<keyword evidence="2" id="KW-0645">Protease</keyword>